<dbReference type="RefSeq" id="WP_169276330.1">
    <property type="nucleotide sequence ID" value="NZ_JAAIIH010000020.1"/>
</dbReference>
<dbReference type="AlphaFoldDB" id="A0A7Y0F3A4"/>
<dbReference type="EMBL" id="JAAIIH010000020">
    <property type="protein sequence ID" value="NMN01250.1"/>
    <property type="molecule type" value="Genomic_DNA"/>
</dbReference>
<dbReference type="InterPro" id="IPR035901">
    <property type="entry name" value="GIY-YIG_endonuc_sf"/>
</dbReference>
<dbReference type="PANTHER" id="PTHR34477">
    <property type="entry name" value="UPF0213 PROTEIN YHBQ"/>
    <property type="match status" value="1"/>
</dbReference>
<evidence type="ECO:0000256" key="1">
    <source>
        <dbReference type="ARBA" id="ARBA00007435"/>
    </source>
</evidence>
<dbReference type="CDD" id="cd10448">
    <property type="entry name" value="GIY-YIG_unchar_3"/>
    <property type="match status" value="1"/>
</dbReference>
<dbReference type="SMART" id="SM00465">
    <property type="entry name" value="GIYc"/>
    <property type="match status" value="1"/>
</dbReference>
<name>A0A7Y0F3A4_9BIFI</name>
<comment type="similarity">
    <text evidence="1">Belongs to the UPF0213 family.</text>
</comment>
<protein>
    <submittedName>
        <fullName evidence="3">Excinuclease ABC subunit C</fullName>
    </submittedName>
</protein>
<dbReference type="InterPro" id="IPR050190">
    <property type="entry name" value="UPF0213_domain"/>
</dbReference>
<evidence type="ECO:0000259" key="2">
    <source>
        <dbReference type="PROSITE" id="PS50164"/>
    </source>
</evidence>
<keyword evidence="4" id="KW-1185">Reference proteome</keyword>
<comment type="caution">
    <text evidence="3">The sequence shown here is derived from an EMBL/GenBank/DDBJ whole genome shotgun (WGS) entry which is preliminary data.</text>
</comment>
<sequence>MMYVYMLTNQHNTVLYTGVTNDIIRRVSEHRNHAADGFTARYNVSKLVHVETFPDPVAAIAREKQLKGWTRAKKNALIETGNPQWRDLWPELAGHAE</sequence>
<dbReference type="PROSITE" id="PS50164">
    <property type="entry name" value="GIY_YIG"/>
    <property type="match status" value="1"/>
</dbReference>
<proteinExistence type="inferred from homology"/>
<organism evidence="3 4">
    <name type="scientific">Bifidobacterium moraviense</name>
    <dbReference type="NCBI Taxonomy" id="2675323"/>
    <lineage>
        <taxon>Bacteria</taxon>
        <taxon>Bacillati</taxon>
        <taxon>Actinomycetota</taxon>
        <taxon>Actinomycetes</taxon>
        <taxon>Bifidobacteriales</taxon>
        <taxon>Bifidobacteriaceae</taxon>
        <taxon>Bifidobacterium</taxon>
    </lineage>
</organism>
<dbReference type="PANTHER" id="PTHR34477:SF5">
    <property type="entry name" value="BSL5627 PROTEIN"/>
    <property type="match status" value="1"/>
</dbReference>
<dbReference type="Proteomes" id="UP000588277">
    <property type="component" value="Unassembled WGS sequence"/>
</dbReference>
<evidence type="ECO:0000313" key="3">
    <source>
        <dbReference type="EMBL" id="NMN01250.1"/>
    </source>
</evidence>
<accession>A0A7Y0F3A4</accession>
<evidence type="ECO:0000313" key="4">
    <source>
        <dbReference type="Proteomes" id="UP000588277"/>
    </source>
</evidence>
<dbReference type="Pfam" id="PF01541">
    <property type="entry name" value="GIY-YIG"/>
    <property type="match status" value="1"/>
</dbReference>
<reference evidence="3 4" key="1">
    <citation type="submission" date="2020-02" db="EMBL/GenBank/DDBJ databases">
        <title>Characterization of phylogenetic diversity of novel bifidobacterial species isolated in Czech ZOOs.</title>
        <authorList>
            <person name="Lugli G.A."/>
            <person name="Vera N.B."/>
            <person name="Ventura M."/>
        </authorList>
    </citation>
    <scope>NUCLEOTIDE SEQUENCE [LARGE SCALE GENOMIC DNA]</scope>
    <source>
        <strain evidence="3 4">DSM 109958</strain>
    </source>
</reference>
<dbReference type="InterPro" id="IPR000305">
    <property type="entry name" value="GIY-YIG_endonuc"/>
</dbReference>
<dbReference type="SUPFAM" id="SSF82771">
    <property type="entry name" value="GIY-YIG endonuclease"/>
    <property type="match status" value="1"/>
</dbReference>
<gene>
    <name evidence="3" type="ORF">G1C96_1836</name>
</gene>
<feature type="domain" description="GIY-YIG" evidence="2">
    <location>
        <begin position="1"/>
        <end position="76"/>
    </location>
</feature>
<dbReference type="Gene3D" id="3.40.1440.10">
    <property type="entry name" value="GIY-YIG endonuclease"/>
    <property type="match status" value="1"/>
</dbReference>